<reference evidence="1" key="1">
    <citation type="journal article" date="2020" name="Stud. Mycol.">
        <title>101 Dothideomycetes genomes: a test case for predicting lifestyles and emergence of pathogens.</title>
        <authorList>
            <person name="Haridas S."/>
            <person name="Albert R."/>
            <person name="Binder M."/>
            <person name="Bloem J."/>
            <person name="Labutti K."/>
            <person name="Salamov A."/>
            <person name="Andreopoulos B."/>
            <person name="Baker S."/>
            <person name="Barry K."/>
            <person name="Bills G."/>
            <person name="Bluhm B."/>
            <person name="Cannon C."/>
            <person name="Castanera R."/>
            <person name="Culley D."/>
            <person name="Daum C."/>
            <person name="Ezra D."/>
            <person name="Gonzalez J."/>
            <person name="Henrissat B."/>
            <person name="Kuo A."/>
            <person name="Liang C."/>
            <person name="Lipzen A."/>
            <person name="Lutzoni F."/>
            <person name="Magnuson J."/>
            <person name="Mondo S."/>
            <person name="Nolan M."/>
            <person name="Ohm R."/>
            <person name="Pangilinan J."/>
            <person name="Park H.-J."/>
            <person name="Ramirez L."/>
            <person name="Alfaro M."/>
            <person name="Sun H."/>
            <person name="Tritt A."/>
            <person name="Yoshinaga Y."/>
            <person name="Zwiers L.-H."/>
            <person name="Turgeon B."/>
            <person name="Goodwin S."/>
            <person name="Spatafora J."/>
            <person name="Crous P."/>
            <person name="Grigoriev I."/>
        </authorList>
    </citation>
    <scope>NUCLEOTIDE SEQUENCE</scope>
    <source>
        <strain evidence="1">ATCC 74209</strain>
    </source>
</reference>
<evidence type="ECO:0000313" key="2">
    <source>
        <dbReference type="Proteomes" id="UP000799536"/>
    </source>
</evidence>
<organism evidence="1 2">
    <name type="scientific">Delitschia confertaspora ATCC 74209</name>
    <dbReference type="NCBI Taxonomy" id="1513339"/>
    <lineage>
        <taxon>Eukaryota</taxon>
        <taxon>Fungi</taxon>
        <taxon>Dikarya</taxon>
        <taxon>Ascomycota</taxon>
        <taxon>Pezizomycotina</taxon>
        <taxon>Dothideomycetes</taxon>
        <taxon>Pleosporomycetidae</taxon>
        <taxon>Pleosporales</taxon>
        <taxon>Delitschiaceae</taxon>
        <taxon>Delitschia</taxon>
    </lineage>
</organism>
<proteinExistence type="predicted"/>
<keyword evidence="2" id="KW-1185">Reference proteome</keyword>
<sequence length="73" mass="8135">MLRSRALVIRVVSTPSFSGIRQSQYGPLISLHLQHPPPQSDKIRQCFVASQIMRYLPLEQLRVFAGQGCPTGA</sequence>
<name>A0A9P4MVP2_9PLEO</name>
<protein>
    <submittedName>
        <fullName evidence="1">Uncharacterized protein</fullName>
    </submittedName>
</protein>
<dbReference type="AlphaFoldDB" id="A0A9P4MVP2"/>
<dbReference type="EMBL" id="ML993980">
    <property type="protein sequence ID" value="KAF2201338.1"/>
    <property type="molecule type" value="Genomic_DNA"/>
</dbReference>
<comment type="caution">
    <text evidence="1">The sequence shown here is derived from an EMBL/GenBank/DDBJ whole genome shotgun (WGS) entry which is preliminary data.</text>
</comment>
<evidence type="ECO:0000313" key="1">
    <source>
        <dbReference type="EMBL" id="KAF2201338.1"/>
    </source>
</evidence>
<dbReference type="Proteomes" id="UP000799536">
    <property type="component" value="Unassembled WGS sequence"/>
</dbReference>
<gene>
    <name evidence="1" type="ORF">GQ43DRAFT_440671</name>
</gene>
<accession>A0A9P4MVP2</accession>